<dbReference type="AlphaFoldDB" id="A0A1U8J5V3"/>
<dbReference type="Gene3D" id="3.40.50.10190">
    <property type="entry name" value="BRCT domain"/>
    <property type="match status" value="6"/>
</dbReference>
<dbReference type="CDD" id="cd00027">
    <property type="entry name" value="BRCT"/>
    <property type="match status" value="1"/>
</dbReference>
<feature type="domain" description="BRCT" evidence="3">
    <location>
        <begin position="568"/>
        <end position="656"/>
    </location>
</feature>
<dbReference type="Proteomes" id="UP000818029">
    <property type="component" value="Chromosome D03"/>
</dbReference>
<protein>
    <submittedName>
        <fullName evidence="5">DNA topoisomerase 2-binding protein 1 isoform X3</fullName>
    </submittedName>
</protein>
<feature type="compositionally biased region" description="Polar residues" evidence="2">
    <location>
        <begin position="494"/>
        <end position="513"/>
    </location>
</feature>
<dbReference type="CDD" id="cd17731">
    <property type="entry name" value="BRCT_TopBP1_rpt2_like"/>
    <property type="match status" value="2"/>
</dbReference>
<feature type="domain" description="BRCT" evidence="3">
    <location>
        <begin position="185"/>
        <end position="274"/>
    </location>
</feature>
<evidence type="ECO:0000256" key="1">
    <source>
        <dbReference type="ARBA" id="ARBA00022737"/>
    </source>
</evidence>
<organism evidence="4 5">
    <name type="scientific">Gossypium hirsutum</name>
    <name type="common">Upland cotton</name>
    <name type="synonym">Gossypium mexicanum</name>
    <dbReference type="NCBI Taxonomy" id="3635"/>
    <lineage>
        <taxon>Eukaryota</taxon>
        <taxon>Viridiplantae</taxon>
        <taxon>Streptophyta</taxon>
        <taxon>Embryophyta</taxon>
        <taxon>Tracheophyta</taxon>
        <taxon>Spermatophyta</taxon>
        <taxon>Magnoliopsida</taxon>
        <taxon>eudicotyledons</taxon>
        <taxon>Gunneridae</taxon>
        <taxon>Pentapetalae</taxon>
        <taxon>rosids</taxon>
        <taxon>malvids</taxon>
        <taxon>Malvales</taxon>
        <taxon>Malvaceae</taxon>
        <taxon>Malvoideae</taxon>
        <taxon>Gossypium</taxon>
    </lineage>
</organism>
<dbReference type="Pfam" id="PF00533">
    <property type="entry name" value="BRCT"/>
    <property type="match status" value="2"/>
</dbReference>
<dbReference type="PANTHER" id="PTHR13561:SF20">
    <property type="entry name" value="DNA TOPOISOMERASE 2-BINDING PROTEIN 1"/>
    <property type="match status" value="1"/>
</dbReference>
<dbReference type="RefSeq" id="XP_016685711.2">
    <property type="nucleotide sequence ID" value="XM_016830222.2"/>
</dbReference>
<dbReference type="Pfam" id="PF12738">
    <property type="entry name" value="PTCB-BRCT"/>
    <property type="match status" value="2"/>
</dbReference>
<evidence type="ECO:0000259" key="3">
    <source>
        <dbReference type="PROSITE" id="PS50172"/>
    </source>
</evidence>
<dbReference type="InterPro" id="IPR001357">
    <property type="entry name" value="BRCT_dom"/>
</dbReference>
<name>A0A1U8J5V3_GOSHI</name>
<dbReference type="GO" id="GO:0006270">
    <property type="term" value="P:DNA replication initiation"/>
    <property type="evidence" value="ECO:0007669"/>
    <property type="project" value="TreeGrafter"/>
</dbReference>
<accession>A0A1U8J5V3</accession>
<dbReference type="PANTHER" id="PTHR13561">
    <property type="entry name" value="DNA REPLICATION REGULATOR DPB11-RELATED"/>
    <property type="match status" value="1"/>
</dbReference>
<dbReference type="PROSITE" id="PS50172">
    <property type="entry name" value="BRCT"/>
    <property type="match status" value="5"/>
</dbReference>
<feature type="domain" description="BRCT" evidence="3">
    <location>
        <begin position="103"/>
        <end position="187"/>
    </location>
</feature>
<dbReference type="SMART" id="SM00292">
    <property type="entry name" value="BRCT"/>
    <property type="match status" value="5"/>
</dbReference>
<keyword evidence="4" id="KW-1185">Reference proteome</keyword>
<gene>
    <name evidence="5" type="primary">LOC107903981</name>
</gene>
<keyword evidence="1" id="KW-0677">Repeat</keyword>
<dbReference type="GeneID" id="107903981"/>
<feature type="region of interest" description="Disordered" evidence="2">
    <location>
        <begin position="494"/>
        <end position="518"/>
    </location>
</feature>
<dbReference type="InterPro" id="IPR036420">
    <property type="entry name" value="BRCT_dom_sf"/>
</dbReference>
<sequence>MMMTTKAKAFMGSNVFMSRNLVPPEVFDKLHGVLKDNGAQVFLCSDPSRNGPDDFHVISSFDHEKFEDLRTKGCNLIGPQCVISCANENRALPKQGFSCCLAMDGLKVLASGFDMDEKVKIEKLVIAMGGVLHTKASLDVSFVIVKNVLAAKYKWALNVLKKPIVTIQWLYQCWSEHRVVPQESYRVLPFTGLTISVTGIRADERKEIEKLIIQNGGKYSAELTKKCTHLICDVPEGDKYKVARRWGHVHIIVRKWFDQCIARRACLNEESYPVQGGSASSKKSVSGSLSAQHSQDKFRASSVSATSLVVPEFNMSTVPSTGLGDPDLEAAHSQNTPSVLSDAQAIFEEDGGEAPNLKPSTETKLDGCVANDSQSEDNDLYLSDCKISLVGFEASEMRKLVTMVRRGGASRYMSCNEKLTHIVVGAPSELEKKEVRSIAASGVIHVVKTSWLEDCDRQKKEIPVHQRHVAYDLLLPKDSAHSVRGAVTGIINSNQSKSSVPTNSGTGMPSSFGKSLDDKPKINMNGGSCLKATVGSSKQGLLPTINSTSNFWQKQQSDSVVQNPKNGISSAVFKGKTFCFSVSFPEDRRAEIVEWVDQGGGQVVEDQVKKNVNFIIECHGVIPSCIADSQITYVSTHWVRSCLEDGCLLDVGRHILYSPLPCQIPFPGFKNFRFCVSQYEEKDRLLLRNLCFILGAKFVEKLTKKVTHLLCKFTSGPKYEAACKWGIRSVTSEWIYECLRQVFLSDCTGLRQDHTDSHSVIGLSRHWLNRNVRKDEISSHSRDVNAGSLYGGFSETQTESQVVGYEEDLSGRQMLIDRVRTRSSMT</sequence>
<feature type="domain" description="BRCT" evidence="3">
    <location>
        <begin position="669"/>
        <end position="741"/>
    </location>
</feature>
<evidence type="ECO:0000256" key="2">
    <source>
        <dbReference type="SAM" id="MobiDB-lite"/>
    </source>
</evidence>
<evidence type="ECO:0000313" key="5">
    <source>
        <dbReference type="RefSeq" id="XP_016685711.2"/>
    </source>
</evidence>
<dbReference type="SUPFAM" id="SSF52113">
    <property type="entry name" value="BRCT domain"/>
    <property type="match status" value="5"/>
</dbReference>
<dbReference type="GO" id="GO:0033314">
    <property type="term" value="P:mitotic DNA replication checkpoint signaling"/>
    <property type="evidence" value="ECO:0007669"/>
    <property type="project" value="TreeGrafter"/>
</dbReference>
<evidence type="ECO:0000313" key="4">
    <source>
        <dbReference type="Proteomes" id="UP000818029"/>
    </source>
</evidence>
<proteinExistence type="predicted"/>
<feature type="domain" description="BRCT" evidence="3">
    <location>
        <begin position="377"/>
        <end position="469"/>
    </location>
</feature>
<dbReference type="Pfam" id="PF16589">
    <property type="entry name" value="BRCT_2"/>
    <property type="match status" value="1"/>
</dbReference>
<dbReference type="GO" id="GO:0007095">
    <property type="term" value="P:mitotic G2 DNA damage checkpoint signaling"/>
    <property type="evidence" value="ECO:0007669"/>
    <property type="project" value="TreeGrafter"/>
</dbReference>
<reference evidence="4" key="1">
    <citation type="journal article" date="2020" name="Nat. Genet.">
        <title>Genomic diversifications of five Gossypium allopolyploid species and their impact on cotton improvement.</title>
        <authorList>
            <person name="Chen Z.J."/>
            <person name="Sreedasyam A."/>
            <person name="Ando A."/>
            <person name="Song Q."/>
            <person name="De Santiago L.M."/>
            <person name="Hulse-Kemp A.M."/>
            <person name="Ding M."/>
            <person name="Ye W."/>
            <person name="Kirkbride R.C."/>
            <person name="Jenkins J."/>
            <person name="Plott C."/>
            <person name="Lovell J."/>
            <person name="Lin Y.M."/>
            <person name="Vaughn R."/>
            <person name="Liu B."/>
            <person name="Simpson S."/>
            <person name="Scheffler B.E."/>
            <person name="Wen L."/>
            <person name="Saski C.A."/>
            <person name="Grover C.E."/>
            <person name="Hu G."/>
            <person name="Conover J.L."/>
            <person name="Carlson J.W."/>
            <person name="Shu S."/>
            <person name="Boston L.B."/>
            <person name="Williams M."/>
            <person name="Peterson D.G."/>
            <person name="McGee K."/>
            <person name="Jones D.C."/>
            <person name="Wendel J.F."/>
            <person name="Stelly D.M."/>
            <person name="Grimwood J."/>
            <person name="Schmutz J."/>
        </authorList>
    </citation>
    <scope>NUCLEOTIDE SEQUENCE [LARGE SCALE GENOMIC DNA]</scope>
    <source>
        <strain evidence="4">cv. TM-1</strain>
    </source>
</reference>
<dbReference type="InterPro" id="IPR059215">
    <property type="entry name" value="BRCT2_TopBP1-like"/>
</dbReference>
<reference evidence="5" key="2">
    <citation type="submission" date="2025-08" db="UniProtKB">
        <authorList>
            <consortium name="RefSeq"/>
        </authorList>
    </citation>
    <scope>IDENTIFICATION</scope>
</reference>